<dbReference type="AlphaFoldDB" id="A0A4Y7IIZ6"/>
<keyword evidence="2 6" id="KW-0812">Transmembrane</keyword>
<feature type="transmembrane region" description="Helical" evidence="6">
    <location>
        <begin position="571"/>
        <end position="590"/>
    </location>
</feature>
<keyword evidence="5 6" id="KW-0472">Membrane</keyword>
<proteinExistence type="predicted"/>
<feature type="transmembrane region" description="Helical" evidence="6">
    <location>
        <begin position="48"/>
        <end position="67"/>
    </location>
</feature>
<feature type="transmembrane region" description="Helical" evidence="6">
    <location>
        <begin position="483"/>
        <end position="504"/>
    </location>
</feature>
<feature type="transmembrane region" description="Helical" evidence="6">
    <location>
        <begin position="640"/>
        <end position="659"/>
    </location>
</feature>
<feature type="transmembrane region" description="Helical" evidence="6">
    <location>
        <begin position="372"/>
        <end position="395"/>
    </location>
</feature>
<accession>A0A4Y7IIZ6</accession>
<dbReference type="GO" id="GO:0005774">
    <property type="term" value="C:vacuolar membrane"/>
    <property type="evidence" value="ECO:0007669"/>
    <property type="project" value="TreeGrafter"/>
</dbReference>
<comment type="subcellular location">
    <subcellularLocation>
        <location evidence="1">Membrane</location>
        <topology evidence="1">Multi-pass membrane protein</topology>
    </subcellularLocation>
</comment>
<feature type="transmembrane region" description="Helical" evidence="6">
    <location>
        <begin position="192"/>
        <end position="215"/>
    </location>
</feature>
<dbReference type="PANTHER" id="PTHR22950:SF696">
    <property type="entry name" value="AMINO ACID TRANSPORTER TRANSMEMBRANE DOMAIN-CONTAINING PROTEIN"/>
    <property type="match status" value="1"/>
</dbReference>
<keyword evidence="3" id="KW-0029">Amino-acid transport</keyword>
<protein>
    <recommendedName>
        <fullName evidence="7">Amino acid transporter transmembrane domain-containing protein</fullName>
    </recommendedName>
</protein>
<feature type="transmembrane region" description="Helical" evidence="6">
    <location>
        <begin position="780"/>
        <end position="801"/>
    </location>
</feature>
<name>A0A4Y7IIZ6_PAPSO</name>
<evidence type="ECO:0000259" key="7">
    <source>
        <dbReference type="Pfam" id="PF01490"/>
    </source>
</evidence>
<feature type="domain" description="Amino acid transporter transmembrane" evidence="7">
    <location>
        <begin position="42"/>
        <end position="416"/>
    </location>
</feature>
<dbReference type="OMA" id="VICMVEC"/>
<evidence type="ECO:0000256" key="5">
    <source>
        <dbReference type="ARBA" id="ARBA00023136"/>
    </source>
</evidence>
<keyword evidence="3" id="KW-0813">Transport</keyword>
<sequence>MSENALRIPFFKSESFRKNYDDDDDDDENYLKSSFLEQQADSSFLHSVINMSGVLIGLGQLATPYAIQNGGWVSAFLLVGFGVLCAYTSYILAECLKYDLKSKNYFDIGYHAFGKKGRIIASTFIYLDIFMGLVSYTISLNDNLSTVFTGINLDVSWTSLSTTQFLTVIAVAIALPTLWLRDLSKISFLSTLGIILSLMIFITVGCTAVFGGVKANQTIPALQLENIPAVSGLYIFGFASHMVFPDIYKSMKDPSKFTKVSVVSFSLVTFLYTALGFMGAKLFGPAVSSQVTLSMPEHLIFTKFALWATVLTPMTKYAFELLPIASQIEHKLHPSLNSKARMFIRVAVGSLLLIFVLVLALTVPYFERVLSLTGSLVSTGVAIVFPCAFYIKIFWSELSKPILVLNFFFIGVGVFFGEYNNNRDLHVHDEKKLTVLIDNGDGAARKEDVKTNSSFLHSVINMSAILIGLGQLSTPYALQKGGWVSSFLLIGFGILCAYTSHLLGRCLKKDQKIRNYSDIGNHAFGAKGKVIASTFIYLEVFMALVSFTIALNDNLATVFDEKHLNISWTHLSTSQFLTVTAVIVALPTVWLKDLSKISFLSVVGIILSFLIFYSVIHIAAFGGVKANRFIPVLRLHNIPAISGLYVFSFSTHVVFPDIYRSMKDPSKFTKVSIVSFTIVTTFYTTIAFVGAKLFGPEVNSQVTLNMPKHLLVTKMALWATVLAPLTKYAFALVPIASQYDRKLPSSVSSNTRWFIRGTIGSMLLILVLILALAVPYFEQVLGLTGSLVSISVSIIFPCAFYTKIYWSQISKPFLALNVSLIVIASVLGVLGTISSSKSLVNIVIKKSLSVSY</sequence>
<dbReference type="InterPro" id="IPR013057">
    <property type="entry name" value="AA_transpt_TM"/>
</dbReference>
<reference evidence="8 9" key="1">
    <citation type="journal article" date="2018" name="Science">
        <title>The opium poppy genome and morphinan production.</title>
        <authorList>
            <person name="Guo L."/>
            <person name="Winzer T."/>
            <person name="Yang X."/>
            <person name="Li Y."/>
            <person name="Ning Z."/>
            <person name="He Z."/>
            <person name="Teodor R."/>
            <person name="Lu Y."/>
            <person name="Bowser T.A."/>
            <person name="Graham I.A."/>
            <person name="Ye K."/>
        </authorList>
    </citation>
    <scope>NUCLEOTIDE SEQUENCE [LARGE SCALE GENOMIC DNA]</scope>
    <source>
        <strain evidence="9">cv. HN1</strain>
        <tissue evidence="8">Leaves</tissue>
    </source>
</reference>
<feature type="transmembrane region" description="Helical" evidence="6">
    <location>
        <begin position="753"/>
        <end position="774"/>
    </location>
</feature>
<keyword evidence="4 6" id="KW-1133">Transmembrane helix</keyword>
<feature type="transmembrane region" description="Helical" evidence="6">
    <location>
        <begin position="813"/>
        <end position="833"/>
    </location>
</feature>
<feature type="transmembrane region" description="Helical" evidence="6">
    <location>
        <begin position="73"/>
        <end position="93"/>
    </location>
</feature>
<evidence type="ECO:0000256" key="6">
    <source>
        <dbReference type="SAM" id="Phobius"/>
    </source>
</evidence>
<evidence type="ECO:0000256" key="4">
    <source>
        <dbReference type="ARBA" id="ARBA00022989"/>
    </source>
</evidence>
<organism evidence="8 9">
    <name type="scientific">Papaver somniferum</name>
    <name type="common">Opium poppy</name>
    <dbReference type="NCBI Taxonomy" id="3469"/>
    <lineage>
        <taxon>Eukaryota</taxon>
        <taxon>Viridiplantae</taxon>
        <taxon>Streptophyta</taxon>
        <taxon>Embryophyta</taxon>
        <taxon>Tracheophyta</taxon>
        <taxon>Spermatophyta</taxon>
        <taxon>Magnoliopsida</taxon>
        <taxon>Ranunculales</taxon>
        <taxon>Papaveraceae</taxon>
        <taxon>Papaveroideae</taxon>
        <taxon>Papaver</taxon>
    </lineage>
</organism>
<feature type="transmembrane region" description="Helical" evidence="6">
    <location>
        <begin position="671"/>
        <end position="695"/>
    </location>
</feature>
<evidence type="ECO:0000313" key="9">
    <source>
        <dbReference type="Proteomes" id="UP000316621"/>
    </source>
</evidence>
<gene>
    <name evidence="8" type="ORF">C5167_040367</name>
</gene>
<feature type="domain" description="Amino acid transporter transmembrane" evidence="7">
    <location>
        <begin position="452"/>
        <end position="834"/>
    </location>
</feature>
<dbReference type="PANTHER" id="PTHR22950">
    <property type="entry name" value="AMINO ACID TRANSPORTER"/>
    <property type="match status" value="1"/>
</dbReference>
<evidence type="ECO:0000256" key="2">
    <source>
        <dbReference type="ARBA" id="ARBA00022692"/>
    </source>
</evidence>
<evidence type="ECO:0000256" key="3">
    <source>
        <dbReference type="ARBA" id="ARBA00022970"/>
    </source>
</evidence>
<evidence type="ECO:0000313" key="8">
    <source>
        <dbReference type="EMBL" id="RZC47425.1"/>
    </source>
</evidence>
<feature type="transmembrane region" description="Helical" evidence="6">
    <location>
        <begin position="343"/>
        <end position="366"/>
    </location>
</feature>
<evidence type="ECO:0000256" key="1">
    <source>
        <dbReference type="ARBA" id="ARBA00004141"/>
    </source>
</evidence>
<feature type="transmembrane region" description="Helical" evidence="6">
    <location>
        <begin position="227"/>
        <end position="248"/>
    </location>
</feature>
<feature type="transmembrane region" description="Helical" evidence="6">
    <location>
        <begin position="530"/>
        <end position="551"/>
    </location>
</feature>
<dbReference type="GO" id="GO:0015179">
    <property type="term" value="F:L-amino acid transmembrane transporter activity"/>
    <property type="evidence" value="ECO:0007669"/>
    <property type="project" value="TreeGrafter"/>
</dbReference>
<feature type="transmembrane region" description="Helical" evidence="6">
    <location>
        <begin position="119"/>
        <end position="138"/>
    </location>
</feature>
<feature type="transmembrane region" description="Helical" evidence="6">
    <location>
        <begin position="715"/>
        <end position="733"/>
    </location>
</feature>
<dbReference type="Gramene" id="RZC47425">
    <property type="protein sequence ID" value="RZC47425"/>
    <property type="gene ID" value="C5167_040367"/>
</dbReference>
<feature type="transmembrane region" description="Helical" evidence="6">
    <location>
        <begin position="402"/>
        <end position="419"/>
    </location>
</feature>
<feature type="transmembrane region" description="Helical" evidence="6">
    <location>
        <begin position="158"/>
        <end position="180"/>
    </location>
</feature>
<dbReference type="EMBL" id="CM010715">
    <property type="protein sequence ID" value="RZC47425.1"/>
    <property type="molecule type" value="Genomic_DNA"/>
</dbReference>
<keyword evidence="9" id="KW-1185">Reference proteome</keyword>
<feature type="transmembrane region" description="Helical" evidence="6">
    <location>
        <begin position="597"/>
        <end position="620"/>
    </location>
</feature>
<dbReference type="Pfam" id="PF01490">
    <property type="entry name" value="Aa_trans"/>
    <property type="match status" value="2"/>
</dbReference>
<dbReference type="Proteomes" id="UP000316621">
    <property type="component" value="Chromosome 1"/>
</dbReference>
<feature type="transmembrane region" description="Helical" evidence="6">
    <location>
        <begin position="304"/>
        <end position="322"/>
    </location>
</feature>
<feature type="transmembrane region" description="Helical" evidence="6">
    <location>
        <begin position="260"/>
        <end position="284"/>
    </location>
</feature>